<evidence type="ECO:0000256" key="3">
    <source>
        <dbReference type="ARBA" id="ARBA00023163"/>
    </source>
</evidence>
<gene>
    <name evidence="5" type="ORF">H2Z84_19290</name>
</gene>
<dbReference type="RefSeq" id="WP_181837398.1">
    <property type="nucleotide sequence ID" value="NZ_JACERN010000042.1"/>
</dbReference>
<dbReference type="PANTHER" id="PTHR40661:SF3">
    <property type="entry name" value="FELS-1 PROPHAGE TRANSCRIPTIONAL REGULATOR"/>
    <property type="match status" value="1"/>
</dbReference>
<dbReference type="Gene3D" id="1.10.260.40">
    <property type="entry name" value="lambda repressor-like DNA-binding domains"/>
    <property type="match status" value="1"/>
</dbReference>
<keyword evidence="1" id="KW-0805">Transcription regulation</keyword>
<evidence type="ECO:0000259" key="4">
    <source>
        <dbReference type="Pfam" id="PF00717"/>
    </source>
</evidence>
<dbReference type="InterPro" id="IPR036286">
    <property type="entry name" value="LexA/Signal_pep-like_sf"/>
</dbReference>
<dbReference type="Gene3D" id="2.10.109.10">
    <property type="entry name" value="Umud Fragment, subunit A"/>
    <property type="match status" value="1"/>
</dbReference>
<feature type="domain" description="Peptidase S24/S26A/S26B/S26C" evidence="4">
    <location>
        <begin position="138"/>
        <end position="256"/>
    </location>
</feature>
<dbReference type="SUPFAM" id="SSF51306">
    <property type="entry name" value="LexA/Signal peptidase"/>
    <property type="match status" value="1"/>
</dbReference>
<dbReference type="PANTHER" id="PTHR40661">
    <property type="match status" value="1"/>
</dbReference>
<sequence>MFTQHATVRETTGCLLGVVSVAMKSDYERLLDAAREKFQGVVETPSDLGRLIDESSQTLTNWKSRGLPSSKITKLAKIVGVYPAWLEDGTGDKWLPENAAGKIPEPVIPAGASVVAYDNPDELDPDRYVWIDRYDINLSAGCGNIQWVVNQKDPICFRAAWFKFKGLPPEDCKALYVRGRSMEPVLQDYDTVLIDTSKKDIVDGDVYAVCLADEFYIKAVHRKPGAVVLRSYNKDFEDIEVVGEQMNQLCIIGKMVWRGG</sequence>
<dbReference type="CDD" id="cd06529">
    <property type="entry name" value="S24_LexA-like"/>
    <property type="match status" value="1"/>
</dbReference>
<evidence type="ECO:0000256" key="1">
    <source>
        <dbReference type="ARBA" id="ARBA00023015"/>
    </source>
</evidence>
<keyword evidence="6" id="KW-1185">Reference proteome</keyword>
<dbReference type="EMBL" id="JACERN010000042">
    <property type="protein sequence ID" value="MBA4710524.1"/>
    <property type="molecule type" value="Genomic_DNA"/>
</dbReference>
<name>A0A838YIF9_9NEIS</name>
<keyword evidence="2" id="KW-0238">DNA-binding</keyword>
<evidence type="ECO:0000256" key="2">
    <source>
        <dbReference type="ARBA" id="ARBA00023125"/>
    </source>
</evidence>
<dbReference type="InterPro" id="IPR039418">
    <property type="entry name" value="LexA-like"/>
</dbReference>
<dbReference type="GO" id="GO:0003677">
    <property type="term" value="F:DNA binding"/>
    <property type="evidence" value="ECO:0007669"/>
    <property type="project" value="UniProtKB-KW"/>
</dbReference>
<accession>A0A838YIF9</accession>
<evidence type="ECO:0000313" key="6">
    <source>
        <dbReference type="Proteomes" id="UP000545606"/>
    </source>
</evidence>
<reference evidence="5 6" key="1">
    <citation type="submission" date="2020-07" db="EMBL/GenBank/DDBJ databases">
        <title>Draft genome sequence of violacein-producing bacteria and related species.</title>
        <authorList>
            <person name="Wilson H.S."/>
            <person name="De Leon M.E."/>
        </authorList>
    </citation>
    <scope>NUCLEOTIDE SEQUENCE [LARGE SCALE GENOMIC DNA]</scope>
    <source>
        <strain evidence="5 6">HSC-21Su07</strain>
    </source>
</reference>
<comment type="caution">
    <text evidence="5">The sequence shown here is derived from an EMBL/GenBank/DDBJ whole genome shotgun (WGS) entry which is preliminary data.</text>
</comment>
<dbReference type="InterPro" id="IPR015927">
    <property type="entry name" value="Peptidase_S24_S26A/B/C"/>
</dbReference>
<evidence type="ECO:0000313" key="5">
    <source>
        <dbReference type="EMBL" id="MBA4710524.1"/>
    </source>
</evidence>
<organism evidence="5 6">
    <name type="scientific">Aquitalea aquatica</name>
    <dbReference type="NCBI Taxonomy" id="3044273"/>
    <lineage>
        <taxon>Bacteria</taxon>
        <taxon>Pseudomonadati</taxon>
        <taxon>Pseudomonadota</taxon>
        <taxon>Betaproteobacteria</taxon>
        <taxon>Neisseriales</taxon>
        <taxon>Chromobacteriaceae</taxon>
        <taxon>Aquitalea</taxon>
    </lineage>
</organism>
<dbReference type="Proteomes" id="UP000545606">
    <property type="component" value="Unassembled WGS sequence"/>
</dbReference>
<protein>
    <submittedName>
        <fullName evidence="5">Helix-turn-helix transcriptional regulator</fullName>
    </submittedName>
</protein>
<proteinExistence type="predicted"/>
<keyword evidence="3" id="KW-0804">Transcription</keyword>
<dbReference type="Pfam" id="PF00717">
    <property type="entry name" value="Peptidase_S24"/>
    <property type="match status" value="1"/>
</dbReference>
<dbReference type="InterPro" id="IPR010982">
    <property type="entry name" value="Lambda_DNA-bd_dom_sf"/>
</dbReference>
<dbReference type="AlphaFoldDB" id="A0A838YIF9"/>